<accession>A0A1E7FT62</accession>
<dbReference type="InterPro" id="IPR010770">
    <property type="entry name" value="Ecd"/>
</dbReference>
<evidence type="ECO:0000313" key="3">
    <source>
        <dbReference type="Proteomes" id="UP000095751"/>
    </source>
</evidence>
<dbReference type="GO" id="GO:0005634">
    <property type="term" value="C:nucleus"/>
    <property type="evidence" value="ECO:0007669"/>
    <property type="project" value="TreeGrafter"/>
</dbReference>
<dbReference type="InParanoid" id="A0A1E7FT62"/>
<feature type="region of interest" description="Disordered" evidence="1">
    <location>
        <begin position="470"/>
        <end position="491"/>
    </location>
</feature>
<dbReference type="AlphaFoldDB" id="A0A1E7FT62"/>
<keyword evidence="3" id="KW-1185">Reference proteome</keyword>
<dbReference type="EMBL" id="KV784354">
    <property type="protein sequence ID" value="OEU21304.1"/>
    <property type="molecule type" value="Genomic_DNA"/>
</dbReference>
<protein>
    <recommendedName>
        <fullName evidence="4">SGT1-domain-containing protein</fullName>
    </recommendedName>
</protein>
<reference evidence="2 3" key="1">
    <citation type="submission" date="2016-09" db="EMBL/GenBank/DDBJ databases">
        <title>Extensive genetic diversity and differential bi-allelic expression allows diatom success in the polar Southern Ocean.</title>
        <authorList>
            <consortium name="DOE Joint Genome Institute"/>
            <person name="Mock T."/>
            <person name="Otillar R.P."/>
            <person name="Strauss J."/>
            <person name="Dupont C."/>
            <person name="Frickenhaus S."/>
            <person name="Maumus F."/>
            <person name="Mcmullan M."/>
            <person name="Sanges R."/>
            <person name="Schmutz J."/>
            <person name="Toseland A."/>
            <person name="Valas R."/>
            <person name="Veluchamy A."/>
            <person name="Ward B.J."/>
            <person name="Allen A."/>
            <person name="Barry K."/>
            <person name="Falciatore A."/>
            <person name="Ferrante M."/>
            <person name="Fortunato A.E."/>
            <person name="Gloeckner G."/>
            <person name="Gruber A."/>
            <person name="Hipkin R."/>
            <person name="Janech M."/>
            <person name="Kroth P."/>
            <person name="Leese F."/>
            <person name="Lindquist E."/>
            <person name="Lyon B.R."/>
            <person name="Martin J."/>
            <person name="Mayer C."/>
            <person name="Parker M."/>
            <person name="Quesneville H."/>
            <person name="Raymond J."/>
            <person name="Uhlig C."/>
            <person name="Valentin K.U."/>
            <person name="Worden A.Z."/>
            <person name="Armbrust E.V."/>
            <person name="Bowler C."/>
            <person name="Green B."/>
            <person name="Moulton V."/>
            <person name="Van Oosterhout C."/>
            <person name="Grigoriev I."/>
        </authorList>
    </citation>
    <scope>NUCLEOTIDE SEQUENCE [LARGE SCALE GENOMIC DNA]</scope>
    <source>
        <strain evidence="2 3">CCMP1102</strain>
    </source>
</reference>
<proteinExistence type="predicted"/>
<evidence type="ECO:0000256" key="1">
    <source>
        <dbReference type="SAM" id="MobiDB-lite"/>
    </source>
</evidence>
<dbReference type="OrthoDB" id="27237at2759"/>
<evidence type="ECO:0008006" key="4">
    <source>
        <dbReference type="Google" id="ProtNLM"/>
    </source>
</evidence>
<sequence>MEEGSLLQVALESAKAFRTNSDSESSSSSSSSSLLKNCIFLDLYSIGSHDGQQDHLLYLAELADYCSKFFQSKDYPWHYGGDGPVFGIHVDDSESKSVPHLRAYCRYGPSVQDEWMAIYYLMELTKSVRNDDDNNRGELVASVWDVQDGQVIFIQLADLLPTWLDEDPTENNRYSCWIQEGNLQILRQPHITLEDALHDLKRRRTESTTTTTTTTSSHPRIQHALMYWLDLNVQAASVRQRTPMVLPRKVARLFQDHPEFLPIAIQVFCDYAQQDTPVESNTIQPDLTNKYEDWIWTIQTLSKTNYAMARTVTSIREGNWTSSSDSIPITVGVELKRYQRQCKMESTKHLKHAVALGVRAVTGLELLLGTTNNYHGMFSSSTHLFSLQERIAYWARVEQNCTRSYDSDNNHNNGNIKSTMLVNFQKGPNNAEFDLSNVLKCPVFPEEGKNWTLFSNPEVALRDQIKTGMASTHCGKNDDDDDDDNESFSVPRTDQIDTDEWMDYKGERGDNAGTISSENDVDNLLSRFQSFLKQSSDVDGVASNNNVVKNTVDIRPRIFLNILHSVLKGNELVFPHVDPFFHQEDYDLDAMDNELEGRTESRRIPGTHNAHNEEGKVVNGSVDEDAHILNNLIQSLDASGGESGPVVNILKEMEKTG</sequence>
<dbReference type="Pfam" id="PF07093">
    <property type="entry name" value="SGT1"/>
    <property type="match status" value="1"/>
</dbReference>
<evidence type="ECO:0000313" key="2">
    <source>
        <dbReference type="EMBL" id="OEU21304.1"/>
    </source>
</evidence>
<dbReference type="Proteomes" id="UP000095751">
    <property type="component" value="Unassembled WGS sequence"/>
</dbReference>
<gene>
    <name evidence="2" type="ORF">FRACYDRAFT_234931</name>
</gene>
<organism evidence="2 3">
    <name type="scientific">Fragilariopsis cylindrus CCMP1102</name>
    <dbReference type="NCBI Taxonomy" id="635003"/>
    <lineage>
        <taxon>Eukaryota</taxon>
        <taxon>Sar</taxon>
        <taxon>Stramenopiles</taxon>
        <taxon>Ochrophyta</taxon>
        <taxon>Bacillariophyta</taxon>
        <taxon>Bacillariophyceae</taxon>
        <taxon>Bacillariophycidae</taxon>
        <taxon>Bacillariales</taxon>
        <taxon>Bacillariaceae</taxon>
        <taxon>Fragilariopsis</taxon>
    </lineage>
</organism>
<dbReference type="KEGG" id="fcy:FRACYDRAFT_234931"/>
<dbReference type="PANTHER" id="PTHR13060:SF0">
    <property type="entry name" value="PROTEIN ECDYSONELESS HOMOLOG"/>
    <property type="match status" value="1"/>
</dbReference>
<dbReference type="PANTHER" id="PTHR13060">
    <property type="entry name" value="SGT1 PROTEIN HSGT1 SUPPRESSOR OF GCR2"/>
    <property type="match status" value="1"/>
</dbReference>
<name>A0A1E7FT62_9STRA</name>